<evidence type="ECO:0000313" key="2">
    <source>
        <dbReference type="Proteomes" id="UP001165960"/>
    </source>
</evidence>
<name>A0ACC2U318_9FUNG</name>
<dbReference type="EMBL" id="QTSX02001492">
    <property type="protein sequence ID" value="KAJ9081209.1"/>
    <property type="molecule type" value="Genomic_DNA"/>
</dbReference>
<reference evidence="1" key="1">
    <citation type="submission" date="2022-04" db="EMBL/GenBank/DDBJ databases">
        <title>Genome of the entomopathogenic fungus Entomophthora muscae.</title>
        <authorList>
            <person name="Elya C."/>
            <person name="Lovett B.R."/>
            <person name="Lee E."/>
            <person name="Macias A.M."/>
            <person name="Hajek A.E."/>
            <person name="De Bivort B.L."/>
            <person name="Kasson M.T."/>
            <person name="De Fine Licht H.H."/>
            <person name="Stajich J.E."/>
        </authorList>
    </citation>
    <scope>NUCLEOTIDE SEQUENCE</scope>
    <source>
        <strain evidence="1">Berkeley</strain>
    </source>
</reference>
<sequence length="64" mass="6861">MLQEDINGCHLGGQIQGLAGLQEDFLVQQENIVLSKAKGGSNFTVPENLRVDSPQAQRAGPTIQ</sequence>
<organism evidence="1 2">
    <name type="scientific">Entomophthora muscae</name>
    <dbReference type="NCBI Taxonomy" id="34485"/>
    <lineage>
        <taxon>Eukaryota</taxon>
        <taxon>Fungi</taxon>
        <taxon>Fungi incertae sedis</taxon>
        <taxon>Zoopagomycota</taxon>
        <taxon>Entomophthoromycotina</taxon>
        <taxon>Entomophthoromycetes</taxon>
        <taxon>Entomophthorales</taxon>
        <taxon>Entomophthoraceae</taxon>
        <taxon>Entomophthora</taxon>
    </lineage>
</organism>
<accession>A0ACC2U318</accession>
<dbReference type="Proteomes" id="UP001165960">
    <property type="component" value="Unassembled WGS sequence"/>
</dbReference>
<keyword evidence="2" id="KW-1185">Reference proteome</keyword>
<protein>
    <submittedName>
        <fullName evidence="1">Uncharacterized protein</fullName>
    </submittedName>
</protein>
<proteinExistence type="predicted"/>
<gene>
    <name evidence="1" type="ORF">DSO57_1017223</name>
</gene>
<comment type="caution">
    <text evidence="1">The sequence shown here is derived from an EMBL/GenBank/DDBJ whole genome shotgun (WGS) entry which is preliminary data.</text>
</comment>
<evidence type="ECO:0000313" key="1">
    <source>
        <dbReference type="EMBL" id="KAJ9081209.1"/>
    </source>
</evidence>